<feature type="region of interest" description="Disordered" evidence="1">
    <location>
        <begin position="28"/>
        <end position="55"/>
    </location>
</feature>
<dbReference type="Proteomes" id="UP000774326">
    <property type="component" value="Unassembled WGS sequence"/>
</dbReference>
<evidence type="ECO:0000313" key="3">
    <source>
        <dbReference type="Proteomes" id="UP000774326"/>
    </source>
</evidence>
<organism evidence="2 3">
    <name type="scientific">Wickerhamomyces pijperi</name>
    <name type="common">Yeast</name>
    <name type="synonym">Pichia pijperi</name>
    <dbReference type="NCBI Taxonomy" id="599730"/>
    <lineage>
        <taxon>Eukaryota</taxon>
        <taxon>Fungi</taxon>
        <taxon>Dikarya</taxon>
        <taxon>Ascomycota</taxon>
        <taxon>Saccharomycotina</taxon>
        <taxon>Saccharomycetes</taxon>
        <taxon>Phaffomycetales</taxon>
        <taxon>Wickerhamomycetaceae</taxon>
        <taxon>Wickerhamomyces</taxon>
    </lineage>
</organism>
<feature type="compositionally biased region" description="Low complexity" evidence="1">
    <location>
        <begin position="34"/>
        <end position="46"/>
    </location>
</feature>
<proteinExistence type="predicted"/>
<sequence>MFLTIGKDKSLSRCDSVSETEALFVFELESESGAAPTEPEPVTAADPEPEPVTADKRPCSFITELLLLLFVPFACEEDIPGPLEEDSGWTNDEMECGWLDKVPAAAVAVLAEAEVEAAEEHPDDPTAEFGEVSLSKFLGKKGFNT</sequence>
<evidence type="ECO:0000256" key="1">
    <source>
        <dbReference type="SAM" id="MobiDB-lite"/>
    </source>
</evidence>
<dbReference type="AlphaFoldDB" id="A0A9P8QBF2"/>
<reference evidence="2" key="2">
    <citation type="submission" date="2021-01" db="EMBL/GenBank/DDBJ databases">
        <authorList>
            <person name="Schikora-Tamarit M.A."/>
        </authorList>
    </citation>
    <scope>NUCLEOTIDE SEQUENCE</scope>
    <source>
        <strain evidence="2">CBS2887</strain>
    </source>
</reference>
<gene>
    <name evidence="2" type="ORF">WICPIJ_002463</name>
</gene>
<protein>
    <submittedName>
        <fullName evidence="2">Uncharacterized protein</fullName>
    </submittedName>
</protein>
<dbReference type="EMBL" id="JAEUBG010001337">
    <property type="protein sequence ID" value="KAH3686565.1"/>
    <property type="molecule type" value="Genomic_DNA"/>
</dbReference>
<keyword evidence="3" id="KW-1185">Reference proteome</keyword>
<reference evidence="2" key="1">
    <citation type="journal article" date="2021" name="Open Biol.">
        <title>Shared evolutionary footprints suggest mitochondrial oxidative damage underlies multiple complex I losses in fungi.</title>
        <authorList>
            <person name="Schikora-Tamarit M.A."/>
            <person name="Marcet-Houben M."/>
            <person name="Nosek J."/>
            <person name="Gabaldon T."/>
        </authorList>
    </citation>
    <scope>NUCLEOTIDE SEQUENCE</scope>
    <source>
        <strain evidence="2">CBS2887</strain>
    </source>
</reference>
<comment type="caution">
    <text evidence="2">The sequence shown here is derived from an EMBL/GenBank/DDBJ whole genome shotgun (WGS) entry which is preliminary data.</text>
</comment>
<accession>A0A9P8QBF2</accession>
<evidence type="ECO:0000313" key="2">
    <source>
        <dbReference type="EMBL" id="KAH3686565.1"/>
    </source>
</evidence>
<name>A0A9P8QBF2_WICPI</name>